<evidence type="ECO:0000256" key="1">
    <source>
        <dbReference type="SAM" id="Phobius"/>
    </source>
</evidence>
<feature type="transmembrane region" description="Helical" evidence="1">
    <location>
        <begin position="15"/>
        <end position="37"/>
    </location>
</feature>
<organism evidence="2">
    <name type="scientific">Inoviridae sp. ct4fI15</name>
    <dbReference type="NCBI Taxonomy" id="2825776"/>
    <lineage>
        <taxon>Viruses</taxon>
        <taxon>Monodnaviria</taxon>
        <taxon>Loebvirae</taxon>
        <taxon>Hofneiviricota</taxon>
        <taxon>Faserviricetes</taxon>
        <taxon>Tubulavirales</taxon>
        <taxon>Inoviridae</taxon>
    </lineage>
</organism>
<accession>A0A8S5UKP0</accession>
<protein>
    <submittedName>
        <fullName evidence="2">Uncharacterized protein</fullName>
    </submittedName>
</protein>
<proteinExistence type="predicted"/>
<keyword evidence="1" id="KW-0812">Transmembrane</keyword>
<reference evidence="2" key="1">
    <citation type="journal article" date="2021" name="Proc. Natl. Acad. Sci. U.S.A.">
        <title>A Catalog of Tens of Thousands of Viruses from Human Metagenomes Reveals Hidden Associations with Chronic Diseases.</title>
        <authorList>
            <person name="Tisza M.J."/>
            <person name="Buck C.B."/>
        </authorList>
    </citation>
    <scope>NUCLEOTIDE SEQUENCE</scope>
    <source>
        <strain evidence="2">Ct4fI15</strain>
    </source>
</reference>
<keyword evidence="1" id="KW-1133">Transmembrane helix</keyword>
<dbReference type="EMBL" id="BK016101">
    <property type="protein sequence ID" value="DAF94962.1"/>
    <property type="molecule type" value="Genomic_DNA"/>
</dbReference>
<evidence type="ECO:0000313" key="2">
    <source>
        <dbReference type="EMBL" id="DAF94962.1"/>
    </source>
</evidence>
<name>A0A8S5UKP0_9VIRU</name>
<sequence>MVGISNSLILRCEQLVYKVHGLLMTIFFRFYADFFILKMAL</sequence>
<keyword evidence="1" id="KW-0472">Membrane</keyword>